<evidence type="ECO:0000313" key="8">
    <source>
        <dbReference type="Proteomes" id="UP000254869"/>
    </source>
</evidence>
<reference evidence="7 8" key="1">
    <citation type="submission" date="2018-07" db="EMBL/GenBank/DDBJ databases">
        <title>Genomic Encyclopedia of Type Strains, Phase IV (KMG-IV): sequencing the most valuable type-strain genomes for metagenomic binning, comparative biology and taxonomic classification.</title>
        <authorList>
            <person name="Goeker M."/>
        </authorList>
    </citation>
    <scope>NUCLEOTIDE SEQUENCE [LARGE SCALE GENOMIC DNA]</scope>
    <source>
        <strain evidence="7 8">DSM 44290</strain>
    </source>
</reference>
<keyword evidence="5" id="KW-0560">Oxidoreductase</keyword>
<dbReference type="PANTHER" id="PTHR42973:SF39">
    <property type="entry name" value="FAD-BINDING PCMH-TYPE DOMAIN-CONTAINING PROTEIN"/>
    <property type="match status" value="1"/>
</dbReference>
<dbReference type="InterPro" id="IPR006094">
    <property type="entry name" value="Oxid_FAD_bind_N"/>
</dbReference>
<dbReference type="GO" id="GO:0071949">
    <property type="term" value="F:FAD binding"/>
    <property type="evidence" value="ECO:0007669"/>
    <property type="project" value="InterPro"/>
</dbReference>
<evidence type="ECO:0000256" key="4">
    <source>
        <dbReference type="ARBA" id="ARBA00022827"/>
    </source>
</evidence>
<dbReference type="InterPro" id="IPR036318">
    <property type="entry name" value="FAD-bd_PCMH-like_sf"/>
</dbReference>
<dbReference type="PANTHER" id="PTHR42973">
    <property type="entry name" value="BINDING OXIDOREDUCTASE, PUTATIVE (AFU_ORTHOLOGUE AFUA_1G17690)-RELATED"/>
    <property type="match status" value="1"/>
</dbReference>
<dbReference type="InterPro" id="IPR016169">
    <property type="entry name" value="FAD-bd_PCMH_sub2"/>
</dbReference>
<dbReference type="Gene3D" id="3.40.462.20">
    <property type="match status" value="1"/>
</dbReference>
<evidence type="ECO:0000259" key="6">
    <source>
        <dbReference type="PROSITE" id="PS51387"/>
    </source>
</evidence>
<comment type="similarity">
    <text evidence="2">Belongs to the oxygen-dependent FAD-linked oxidoreductase family.</text>
</comment>
<dbReference type="InterPro" id="IPR016166">
    <property type="entry name" value="FAD-bd_PCMH"/>
</dbReference>
<dbReference type="InterPro" id="IPR012951">
    <property type="entry name" value="BBE"/>
</dbReference>
<evidence type="ECO:0000256" key="1">
    <source>
        <dbReference type="ARBA" id="ARBA00001974"/>
    </source>
</evidence>
<evidence type="ECO:0000256" key="2">
    <source>
        <dbReference type="ARBA" id="ARBA00005466"/>
    </source>
</evidence>
<evidence type="ECO:0000256" key="5">
    <source>
        <dbReference type="ARBA" id="ARBA00023002"/>
    </source>
</evidence>
<comment type="caution">
    <text evidence="7">The sequence shown here is derived from an EMBL/GenBank/DDBJ whole genome shotgun (WGS) entry which is preliminary data.</text>
</comment>
<dbReference type="InterPro" id="IPR006311">
    <property type="entry name" value="TAT_signal"/>
</dbReference>
<sequence length="474" mass="49018">MGHDRTEPSRRLLLAGIGWAAAAGVLSRGVARADAIDDRAWDDLRRRLRGTVVSPGDSEFDSAKAVFEPRFDESAPLGVVRAADAADVRSAVVFARDHELPVAVRAGGHSYVGASATSGALVIDLRALSTVARHGDLVTVGAGTTITAVQQALAPSGVTLALGTCPTVGVAGLTLGGGLGVESRRYGLSCDRLVSADLVLPNGSAATVSQDRFPGLFWALRGAGGVIGIVTSLTLRTIPAVAKDIVRVRFPGAAATQVLTGWARWMPAADRTVWANIQISTATDGLDCAALIVCPPGRGEAATAELSTAATVAPLSVDRRTLAPSAAAADLGGGARTPRSNKAAGSDVLTELSPAAAQTITDLVAARSRSGATGYVLIDPLDGAIHDTPPDATAFPWRTHAATLQWLADNPADPRAARAWIADAHRAVASTGGYVNYLEPDDDPRRYYGPNLNLLRTLRATVDPGRRLRPGLAV</sequence>
<dbReference type="PROSITE" id="PS51318">
    <property type="entry name" value="TAT"/>
    <property type="match status" value="1"/>
</dbReference>
<dbReference type="InterPro" id="IPR050416">
    <property type="entry name" value="FAD-linked_Oxidoreductase"/>
</dbReference>
<dbReference type="InterPro" id="IPR016164">
    <property type="entry name" value="FAD-linked_Oxase-like_C"/>
</dbReference>
<dbReference type="EMBL" id="QQBC01000002">
    <property type="protein sequence ID" value="RDI67627.1"/>
    <property type="molecule type" value="Genomic_DNA"/>
</dbReference>
<protein>
    <submittedName>
        <fullName evidence="7">FAD/FMN-containing dehydrogenase</fullName>
    </submittedName>
</protein>
<dbReference type="Gene3D" id="3.30.43.10">
    <property type="entry name" value="Uridine Diphospho-n-acetylenolpyruvylglucosamine Reductase, domain 2"/>
    <property type="match status" value="1"/>
</dbReference>
<name>A0A370IA87_9NOCA</name>
<keyword evidence="8" id="KW-1185">Reference proteome</keyword>
<keyword evidence="3" id="KW-0285">Flavoprotein</keyword>
<feature type="domain" description="FAD-binding PCMH-type" evidence="6">
    <location>
        <begin position="72"/>
        <end position="240"/>
    </location>
</feature>
<proteinExistence type="inferred from homology"/>
<keyword evidence="4" id="KW-0274">FAD</keyword>
<dbReference type="SUPFAM" id="SSF55103">
    <property type="entry name" value="FAD-linked oxidases, C-terminal domain"/>
    <property type="match status" value="1"/>
</dbReference>
<dbReference type="Gene3D" id="3.30.465.10">
    <property type="match status" value="1"/>
</dbReference>
<dbReference type="InterPro" id="IPR006093">
    <property type="entry name" value="Oxy_OxRdtase_FAD_BS"/>
</dbReference>
<dbReference type="Proteomes" id="UP000254869">
    <property type="component" value="Unassembled WGS sequence"/>
</dbReference>
<gene>
    <name evidence="7" type="ORF">DFR76_10224</name>
</gene>
<accession>A0A370IA87</accession>
<evidence type="ECO:0000256" key="3">
    <source>
        <dbReference type="ARBA" id="ARBA00022630"/>
    </source>
</evidence>
<dbReference type="STRING" id="1210086.GCA_001613105_07519"/>
<dbReference type="AlphaFoldDB" id="A0A370IA87"/>
<dbReference type="PROSITE" id="PS51387">
    <property type="entry name" value="FAD_PCMH"/>
    <property type="match status" value="1"/>
</dbReference>
<dbReference type="Pfam" id="PF01565">
    <property type="entry name" value="FAD_binding_4"/>
    <property type="match status" value="1"/>
</dbReference>
<evidence type="ECO:0000313" key="7">
    <source>
        <dbReference type="EMBL" id="RDI67627.1"/>
    </source>
</evidence>
<dbReference type="SUPFAM" id="SSF56176">
    <property type="entry name" value="FAD-binding/transporter-associated domain-like"/>
    <property type="match status" value="1"/>
</dbReference>
<dbReference type="Pfam" id="PF08031">
    <property type="entry name" value="BBE"/>
    <property type="match status" value="1"/>
</dbReference>
<organism evidence="7 8">
    <name type="scientific">Nocardia pseudobrasiliensis</name>
    <dbReference type="NCBI Taxonomy" id="45979"/>
    <lineage>
        <taxon>Bacteria</taxon>
        <taxon>Bacillati</taxon>
        <taxon>Actinomycetota</taxon>
        <taxon>Actinomycetes</taxon>
        <taxon>Mycobacteriales</taxon>
        <taxon>Nocardiaceae</taxon>
        <taxon>Nocardia</taxon>
    </lineage>
</organism>
<dbReference type="InterPro" id="IPR016167">
    <property type="entry name" value="FAD-bd_PCMH_sub1"/>
</dbReference>
<comment type="cofactor">
    <cofactor evidence="1">
        <name>FAD</name>
        <dbReference type="ChEBI" id="CHEBI:57692"/>
    </cofactor>
</comment>
<dbReference type="GO" id="GO:0016491">
    <property type="term" value="F:oxidoreductase activity"/>
    <property type="evidence" value="ECO:0007669"/>
    <property type="project" value="UniProtKB-KW"/>
</dbReference>
<dbReference type="PROSITE" id="PS00862">
    <property type="entry name" value="OX2_COVAL_FAD"/>
    <property type="match status" value="1"/>
</dbReference>